<keyword evidence="2" id="KW-1185">Reference proteome</keyword>
<reference evidence="2" key="1">
    <citation type="journal article" date="2019" name="Int. J. Syst. Evol. Microbiol.">
        <title>The Global Catalogue of Microorganisms (GCM) 10K type strain sequencing project: providing services to taxonomists for standard genome sequencing and annotation.</title>
        <authorList>
            <consortium name="The Broad Institute Genomics Platform"/>
            <consortium name="The Broad Institute Genome Sequencing Center for Infectious Disease"/>
            <person name="Wu L."/>
            <person name="Ma J."/>
        </authorList>
    </citation>
    <scope>NUCLEOTIDE SEQUENCE [LARGE SCALE GENOMIC DNA]</scope>
    <source>
        <strain evidence="2">CGMCC-1.15741</strain>
    </source>
</reference>
<protein>
    <submittedName>
        <fullName evidence="1">Uncharacterized protein</fullName>
    </submittedName>
</protein>
<accession>A0ABW1S7E1</accession>
<name>A0ABW1S7E1_9PROT</name>
<dbReference type="RefSeq" id="WP_377375489.1">
    <property type="nucleotide sequence ID" value="NZ_JBHSSW010000004.1"/>
</dbReference>
<proteinExistence type="predicted"/>
<comment type="caution">
    <text evidence="1">The sequence shown here is derived from an EMBL/GenBank/DDBJ whole genome shotgun (WGS) entry which is preliminary data.</text>
</comment>
<sequence length="370" mass="41937">MLTAGDEYPIHQTPEPVAFSGSDRNFYDRYFFNGYSRDGSVFFGGAFGVYPHLNIMDGAFSILKDGKQRSLHLSRALNMERMDTQVGPMKIEVLEPLKKVRITIEETEGIGATLEFTGRAFPIEEPRFTRRQGPRMLMDVTRMTQNGRWSGELRVDGEVIKVDSRDFFGTRDRSWGVRPIGAADAQPLIPAMEFQFYWIWTPLNFEDRAVYFHVNDDALGKSWNTKAMHVMDGSSADELEHMSACAIDVTYKSGTRRASGAVLRMKDQAGRDYQVDITPHHHFQMKGIGYTHPEWGHGSYHGEAVNYVREEYKPAELNWMEPSNAHIQAISKVVLTDPDGKTHNGFGAFEQLFMGPHEPSGFKDVLDPAK</sequence>
<dbReference type="EMBL" id="JBHSSW010000004">
    <property type="protein sequence ID" value="MFC6197103.1"/>
    <property type="molecule type" value="Genomic_DNA"/>
</dbReference>
<evidence type="ECO:0000313" key="2">
    <source>
        <dbReference type="Proteomes" id="UP001596303"/>
    </source>
</evidence>
<evidence type="ECO:0000313" key="1">
    <source>
        <dbReference type="EMBL" id="MFC6197103.1"/>
    </source>
</evidence>
<dbReference type="SUPFAM" id="SSF159245">
    <property type="entry name" value="AttH-like"/>
    <property type="match status" value="1"/>
</dbReference>
<dbReference type="Proteomes" id="UP001596303">
    <property type="component" value="Unassembled WGS sequence"/>
</dbReference>
<gene>
    <name evidence="1" type="ORF">ACFQDM_03395</name>
</gene>
<organism evidence="1 2">
    <name type="scientific">Ponticaulis profundi</name>
    <dbReference type="NCBI Taxonomy" id="2665222"/>
    <lineage>
        <taxon>Bacteria</taxon>
        <taxon>Pseudomonadati</taxon>
        <taxon>Pseudomonadota</taxon>
        <taxon>Alphaproteobacteria</taxon>
        <taxon>Hyphomonadales</taxon>
        <taxon>Hyphomonadaceae</taxon>
        <taxon>Ponticaulis</taxon>
    </lineage>
</organism>